<dbReference type="InterPro" id="IPR003779">
    <property type="entry name" value="CMD-like"/>
</dbReference>
<reference evidence="3" key="1">
    <citation type="journal article" date="2021" name="ISME J.">
        <title>Evolutionary origin and ecological implication of a unique nif island in free-living Bradyrhizobium lineages.</title>
        <authorList>
            <person name="Tao J."/>
        </authorList>
    </citation>
    <scope>NUCLEOTIDE SEQUENCE [LARGE SCALE GENOMIC DNA]</scope>
    <source>
        <strain evidence="3">SZCCT0094</strain>
    </source>
</reference>
<dbReference type="InterPro" id="IPR004675">
    <property type="entry name" value="AhpD_core"/>
</dbReference>
<dbReference type="PANTHER" id="PTHR35446">
    <property type="entry name" value="SI:CH211-175M2.5"/>
    <property type="match status" value="1"/>
</dbReference>
<dbReference type="EMBL" id="JAFCLK010000002">
    <property type="protein sequence ID" value="MBR1134564.1"/>
    <property type="molecule type" value="Genomic_DNA"/>
</dbReference>
<dbReference type="RefSeq" id="WP_012044854.1">
    <property type="nucleotide sequence ID" value="NZ_JABFDP010000005.1"/>
</dbReference>
<evidence type="ECO:0000259" key="1">
    <source>
        <dbReference type="Pfam" id="PF02627"/>
    </source>
</evidence>
<sequence>MSDTVVTHSGHVAPEVFTQAQLDWLPWLQPPAEESLSAEQQDALIDRARAKSAYFRLLASDPAILKARTLTDKDIFYNSDAGLPRAERELAAAAVSRFNGCIYCASVHARFSATYSKRGEDIERLLAEGVTVELDARWKAIVAASVALTETPVAFGQDEIAALRAAGLDDLAISDAIHAAAFFNWANRLMLTLGEPALPSAG</sequence>
<dbReference type="InterPro" id="IPR010195">
    <property type="entry name" value="Uncharacterised_peroxidase-rel"/>
</dbReference>
<organism evidence="2 3">
    <name type="scientific">Bradyrhizobium denitrificans</name>
    <dbReference type="NCBI Taxonomy" id="2734912"/>
    <lineage>
        <taxon>Bacteria</taxon>
        <taxon>Pseudomonadati</taxon>
        <taxon>Pseudomonadota</taxon>
        <taxon>Alphaproteobacteria</taxon>
        <taxon>Hyphomicrobiales</taxon>
        <taxon>Nitrobacteraceae</taxon>
        <taxon>Bradyrhizobium</taxon>
    </lineage>
</organism>
<dbReference type="NCBIfam" id="TIGR01926">
    <property type="entry name" value="peroxid_rel"/>
    <property type="match status" value="1"/>
</dbReference>
<proteinExistence type="predicted"/>
<dbReference type="Pfam" id="PF02627">
    <property type="entry name" value="CMD"/>
    <property type="match status" value="1"/>
</dbReference>
<keyword evidence="3" id="KW-1185">Reference proteome</keyword>
<dbReference type="Gene3D" id="1.20.1290.10">
    <property type="entry name" value="AhpD-like"/>
    <property type="match status" value="1"/>
</dbReference>
<comment type="caution">
    <text evidence="2">The sequence shown here is derived from an EMBL/GenBank/DDBJ whole genome shotgun (WGS) entry which is preliminary data.</text>
</comment>
<dbReference type="SUPFAM" id="SSF69118">
    <property type="entry name" value="AhpD-like"/>
    <property type="match status" value="1"/>
</dbReference>
<dbReference type="PANTHER" id="PTHR35446:SF2">
    <property type="entry name" value="CARBOXYMUCONOLACTONE DECARBOXYLASE-LIKE DOMAIN-CONTAINING PROTEIN"/>
    <property type="match status" value="1"/>
</dbReference>
<dbReference type="NCBIfam" id="TIGR00778">
    <property type="entry name" value="ahpD_dom"/>
    <property type="match status" value="1"/>
</dbReference>
<dbReference type="Proteomes" id="UP001314635">
    <property type="component" value="Unassembled WGS sequence"/>
</dbReference>
<protein>
    <submittedName>
        <fullName evidence="2">Alkylhydroperoxidase domain protein</fullName>
    </submittedName>
</protein>
<accession>A0ABS5FZU3</accession>
<evidence type="ECO:0000313" key="3">
    <source>
        <dbReference type="Proteomes" id="UP001314635"/>
    </source>
</evidence>
<dbReference type="NCBIfam" id="TIGR04030">
    <property type="entry name" value="perox_Avi_7169"/>
    <property type="match status" value="1"/>
</dbReference>
<name>A0ABS5FZU3_9BRAD</name>
<gene>
    <name evidence="2" type="ORF">JQ619_02155</name>
</gene>
<dbReference type="InterPro" id="IPR023923">
    <property type="entry name" value="AhpD_Avi7169"/>
</dbReference>
<dbReference type="InterPro" id="IPR029032">
    <property type="entry name" value="AhpD-like"/>
</dbReference>
<feature type="domain" description="Carboxymuconolactone decarboxylase-like" evidence="1">
    <location>
        <begin position="62"/>
        <end position="144"/>
    </location>
</feature>
<evidence type="ECO:0000313" key="2">
    <source>
        <dbReference type="EMBL" id="MBR1134564.1"/>
    </source>
</evidence>